<proteinExistence type="predicted"/>
<dbReference type="Proteomes" id="UP000053558">
    <property type="component" value="Unassembled WGS sequence"/>
</dbReference>
<feature type="compositionally biased region" description="Low complexity" evidence="1">
    <location>
        <begin position="285"/>
        <end position="304"/>
    </location>
</feature>
<reference evidence="3" key="1">
    <citation type="journal article" date="2012" name="Science">
        <title>The Paleozoic origin of enzymatic lignin decomposition reconstructed from 31 fungal genomes.</title>
        <authorList>
            <person name="Floudas D."/>
            <person name="Binder M."/>
            <person name="Riley R."/>
            <person name="Barry K."/>
            <person name="Blanchette R.A."/>
            <person name="Henrissat B."/>
            <person name="Martinez A.T."/>
            <person name="Otillar R."/>
            <person name="Spatafora J.W."/>
            <person name="Yadav J.S."/>
            <person name="Aerts A."/>
            <person name="Benoit I."/>
            <person name="Boyd A."/>
            <person name="Carlson A."/>
            <person name="Copeland A."/>
            <person name="Coutinho P.M."/>
            <person name="de Vries R.P."/>
            <person name="Ferreira P."/>
            <person name="Findley K."/>
            <person name="Foster B."/>
            <person name="Gaskell J."/>
            <person name="Glotzer D."/>
            <person name="Gorecki P."/>
            <person name="Heitman J."/>
            <person name="Hesse C."/>
            <person name="Hori C."/>
            <person name="Igarashi K."/>
            <person name="Jurgens J.A."/>
            <person name="Kallen N."/>
            <person name="Kersten P."/>
            <person name="Kohler A."/>
            <person name="Kuees U."/>
            <person name="Kumar T.K.A."/>
            <person name="Kuo A."/>
            <person name="LaButti K."/>
            <person name="Larrondo L.F."/>
            <person name="Lindquist E."/>
            <person name="Ling A."/>
            <person name="Lombard V."/>
            <person name="Lucas S."/>
            <person name="Lundell T."/>
            <person name="Martin R."/>
            <person name="McLaughlin D.J."/>
            <person name="Morgenstern I."/>
            <person name="Morin E."/>
            <person name="Murat C."/>
            <person name="Nagy L.G."/>
            <person name="Nolan M."/>
            <person name="Ohm R.A."/>
            <person name="Patyshakuliyeva A."/>
            <person name="Rokas A."/>
            <person name="Ruiz-Duenas F.J."/>
            <person name="Sabat G."/>
            <person name="Salamov A."/>
            <person name="Samejima M."/>
            <person name="Schmutz J."/>
            <person name="Slot J.C."/>
            <person name="St John F."/>
            <person name="Stenlid J."/>
            <person name="Sun H."/>
            <person name="Sun S."/>
            <person name="Syed K."/>
            <person name="Tsang A."/>
            <person name="Wiebenga A."/>
            <person name="Young D."/>
            <person name="Pisabarro A."/>
            <person name="Eastwood D.C."/>
            <person name="Martin F."/>
            <person name="Cullen D."/>
            <person name="Grigoriev I.V."/>
            <person name="Hibbett D.S."/>
        </authorList>
    </citation>
    <scope>NUCLEOTIDE SEQUENCE [LARGE SCALE GENOMIC DNA]</scope>
    <source>
        <strain evidence="3">RWD-64-598 SS2</strain>
    </source>
</reference>
<evidence type="ECO:0000256" key="1">
    <source>
        <dbReference type="SAM" id="MobiDB-lite"/>
    </source>
</evidence>
<comment type="caution">
    <text evidence="2">The sequence shown here is derived from an EMBL/GenBank/DDBJ whole genome shotgun (WGS) entry which is preliminary data.</text>
</comment>
<protein>
    <submittedName>
        <fullName evidence="2">Uncharacterized protein</fullName>
    </submittedName>
</protein>
<feature type="region of interest" description="Disordered" evidence="1">
    <location>
        <begin position="189"/>
        <end position="318"/>
    </location>
</feature>
<evidence type="ECO:0000313" key="3">
    <source>
        <dbReference type="Proteomes" id="UP000053558"/>
    </source>
</evidence>
<dbReference type="OrthoDB" id="3231188at2759"/>
<gene>
    <name evidence="2" type="ORF">CONPUDRAFT_153914</name>
</gene>
<dbReference type="RefSeq" id="XP_007768726.1">
    <property type="nucleotide sequence ID" value="XM_007770536.1"/>
</dbReference>
<dbReference type="KEGG" id="cput:CONPUDRAFT_153914"/>
<evidence type="ECO:0000313" key="2">
    <source>
        <dbReference type="EMBL" id="EIW81362.1"/>
    </source>
</evidence>
<keyword evidence="3" id="KW-1185">Reference proteome</keyword>
<feature type="compositionally biased region" description="Low complexity" evidence="1">
    <location>
        <begin position="206"/>
        <end position="221"/>
    </location>
</feature>
<dbReference type="AlphaFoldDB" id="A0A5M3MQB0"/>
<dbReference type="GeneID" id="19203187"/>
<organism evidence="2 3">
    <name type="scientific">Coniophora puteana (strain RWD-64-598)</name>
    <name type="common">Brown rot fungus</name>
    <dbReference type="NCBI Taxonomy" id="741705"/>
    <lineage>
        <taxon>Eukaryota</taxon>
        <taxon>Fungi</taxon>
        <taxon>Dikarya</taxon>
        <taxon>Basidiomycota</taxon>
        <taxon>Agaricomycotina</taxon>
        <taxon>Agaricomycetes</taxon>
        <taxon>Agaricomycetidae</taxon>
        <taxon>Boletales</taxon>
        <taxon>Coniophorineae</taxon>
        <taxon>Coniophoraceae</taxon>
        <taxon>Coniophora</taxon>
    </lineage>
</organism>
<name>A0A5M3MQB0_CONPW</name>
<feature type="compositionally biased region" description="Polar residues" evidence="1">
    <location>
        <begin position="266"/>
        <end position="284"/>
    </location>
</feature>
<accession>A0A5M3MQB0</accession>
<sequence length="318" mass="33106">MPVVETLIIKLYGFSGLSIHCKPRPKGKSKGASVTKITPEMVATGAIDVRYLLTDDPEYVTPGAPSGIPYASDRDELLKLLYTADPKWGDEVMEFYNYQILGIPPKSASSDADKQGGTAAADEEDEEVAFLAGINQHYNEANSSSPPDPSAGDPVELNALTQQVGALGISPHPNSDQEPGNAVVAPAQGLSTASSRRTRPSQQRESASPKSISAAAAARVANTPRSESGDRTDDTTDSDSGETMEATSHVPQGNGRLKRAPAHAEISSSGPVSQTRSLSHGSPSANAVAQPAQAARGRGAGTAPKTPGQAIRRSGRNN</sequence>
<feature type="compositionally biased region" description="Polar residues" evidence="1">
    <location>
        <begin position="189"/>
        <end position="205"/>
    </location>
</feature>
<dbReference type="EMBL" id="JH711578">
    <property type="protein sequence ID" value="EIW81362.1"/>
    <property type="molecule type" value="Genomic_DNA"/>
</dbReference>